<gene>
    <name evidence="2" type="ORF">CRE_19450</name>
</gene>
<evidence type="ECO:0000313" key="2">
    <source>
        <dbReference type="EMBL" id="EFO90898.1"/>
    </source>
</evidence>
<feature type="transmembrane region" description="Helical" evidence="1">
    <location>
        <begin position="231"/>
        <end position="254"/>
    </location>
</feature>
<organism evidence="3">
    <name type="scientific">Caenorhabditis remanei</name>
    <name type="common">Caenorhabditis vulgaris</name>
    <dbReference type="NCBI Taxonomy" id="31234"/>
    <lineage>
        <taxon>Eukaryota</taxon>
        <taxon>Metazoa</taxon>
        <taxon>Ecdysozoa</taxon>
        <taxon>Nematoda</taxon>
        <taxon>Chromadorea</taxon>
        <taxon>Rhabditida</taxon>
        <taxon>Rhabditina</taxon>
        <taxon>Rhabditomorpha</taxon>
        <taxon>Rhabditoidea</taxon>
        <taxon>Rhabditidae</taxon>
        <taxon>Peloderinae</taxon>
        <taxon>Caenorhabditis</taxon>
    </lineage>
</organism>
<reference evidence="2" key="1">
    <citation type="submission" date="2007-07" db="EMBL/GenBank/DDBJ databases">
        <title>PCAP assembly of the Caenorhabditis remanei genome.</title>
        <authorList>
            <consortium name="The Caenorhabditis remanei Sequencing Consortium"/>
            <person name="Wilson R.K."/>
        </authorList>
    </citation>
    <scope>NUCLEOTIDE SEQUENCE [LARGE SCALE GENOMIC DNA]</scope>
    <source>
        <strain evidence="2">PB4641</strain>
    </source>
</reference>
<dbReference type="PANTHER" id="PTHR31720">
    <property type="entry name" value="SERPENTINE RECEPTOR, CLASS Z-RELATED"/>
    <property type="match status" value="1"/>
</dbReference>
<dbReference type="HOGENOM" id="CLU_056063_2_0_1"/>
<proteinExistence type="predicted"/>
<accession>E3NA18</accession>
<dbReference type="InParanoid" id="E3NA18"/>
<feature type="transmembrane region" description="Helical" evidence="1">
    <location>
        <begin position="75"/>
        <end position="92"/>
    </location>
</feature>
<keyword evidence="1" id="KW-0812">Transmembrane</keyword>
<dbReference type="InterPro" id="IPR018817">
    <property type="entry name" value="7TM_GPCR_serpentine_rcpt_Srz"/>
</dbReference>
<dbReference type="Pfam" id="PF10325">
    <property type="entry name" value="7TM_GPCR_Srz"/>
    <property type="match status" value="1"/>
</dbReference>
<feature type="transmembrane region" description="Helical" evidence="1">
    <location>
        <begin position="266"/>
        <end position="286"/>
    </location>
</feature>
<dbReference type="PANTHER" id="PTHR31720:SF12">
    <property type="entry name" value="SERPENTINE RECEPTOR, CLASS T-RELATED"/>
    <property type="match status" value="1"/>
</dbReference>
<dbReference type="EMBL" id="DS268570">
    <property type="protein sequence ID" value="EFO90898.1"/>
    <property type="molecule type" value="Genomic_DNA"/>
</dbReference>
<name>E3NA18_CAERE</name>
<dbReference type="AlphaFoldDB" id="E3NA18"/>
<evidence type="ECO:0000313" key="3">
    <source>
        <dbReference type="Proteomes" id="UP000008281"/>
    </source>
</evidence>
<sequence>MFYPNLSCFGDGNRSCHYDYDTEYSFVLYSVFVGYLANIVIFPIYVYVNRTNEKRDKKISLYPFTNHFYKVIRNFNILSIISFISILVALEIHPPQSPGTTLEAFVWFGGAIAYFLFLFIVTISFHFHHFMLFILSLQRCLFHFYPNSKTFLKLDNLYKRQFVIFLYILTGILVLLKCVDPHDVNLPTITFLLFTTLQNTLLLVSALLQIVVAFRIRKQGSSKPTKLQKFVFWQTVSIAICVNLSLIPFLYIVVDDGLEINDLRGYYIAIDGVITLLLIQLTYLVCNRKSLVTICKKLKPRQCCKSSRVQPISRINVVS</sequence>
<feature type="transmembrane region" description="Helical" evidence="1">
    <location>
        <begin position="188"/>
        <end position="211"/>
    </location>
</feature>
<protein>
    <submittedName>
        <fullName evidence="2">Uncharacterized protein</fullName>
    </submittedName>
</protein>
<keyword evidence="3" id="KW-1185">Reference proteome</keyword>
<keyword evidence="1" id="KW-1133">Transmembrane helix</keyword>
<feature type="transmembrane region" description="Helical" evidence="1">
    <location>
        <begin position="104"/>
        <end position="137"/>
    </location>
</feature>
<feature type="transmembrane region" description="Helical" evidence="1">
    <location>
        <begin position="26"/>
        <end position="48"/>
    </location>
</feature>
<evidence type="ECO:0000256" key="1">
    <source>
        <dbReference type="SAM" id="Phobius"/>
    </source>
</evidence>
<dbReference type="Proteomes" id="UP000008281">
    <property type="component" value="Unassembled WGS sequence"/>
</dbReference>
<keyword evidence="1" id="KW-0472">Membrane</keyword>
<feature type="transmembrane region" description="Helical" evidence="1">
    <location>
        <begin position="157"/>
        <end position="176"/>
    </location>
</feature>